<dbReference type="GO" id="GO:0006261">
    <property type="term" value="P:DNA-templated DNA replication"/>
    <property type="evidence" value="ECO:0007669"/>
    <property type="project" value="TreeGrafter"/>
</dbReference>
<feature type="non-terminal residue" evidence="6">
    <location>
        <position position="1"/>
    </location>
</feature>
<dbReference type="Gene3D" id="3.40.50.300">
    <property type="entry name" value="P-loop containing nucleotide triphosphate hydrolases"/>
    <property type="match status" value="1"/>
</dbReference>
<evidence type="ECO:0000256" key="3">
    <source>
        <dbReference type="ARBA" id="ARBA00022741"/>
    </source>
</evidence>
<sequence>GNKLVKSKQILEMSTQIWIEKYRPKILDEMVGNEEVLTRLKVLAKHGNMPNLLLSGPPGTGKTTSIHCLASEMLGSKYGRAVLELNASDDRGIDVVRDKIKSFAREKIDLPEGRHKIVILDEVDSMTDSAQQALRRLMEVYSESTRFALACNQSTKIIEPIQSRCAIIRYSKLTDAQIRKRLFEIIKMENIPYVDSGIDTLVFTADGDMRIVINNLQATYHGFSMVSRDNVLKVSDIPSPEKIKSILDSCVKCNWRLAHSIVEELFIGGYSPLDIVITMRNVLKRYQLPERAILEYLKEVGRCHFVMLDGCATPLQLDKLLGQLCMISARCGLNSNKTN</sequence>
<dbReference type="GO" id="GO:0016887">
    <property type="term" value="F:ATP hydrolysis activity"/>
    <property type="evidence" value="ECO:0007669"/>
    <property type="project" value="InterPro"/>
</dbReference>
<comment type="caution">
    <text evidence="6">The sequence shown here is derived from an EMBL/GenBank/DDBJ whole genome shotgun (WGS) entry which is preliminary data.</text>
</comment>
<dbReference type="GO" id="GO:0005634">
    <property type="term" value="C:nucleus"/>
    <property type="evidence" value="ECO:0007669"/>
    <property type="project" value="TreeGrafter"/>
</dbReference>
<proteinExistence type="inferred from homology"/>
<dbReference type="FunFam" id="3.40.50.300:FF:000952">
    <property type="entry name" value="Replication factor C subunit 2"/>
    <property type="match status" value="1"/>
</dbReference>
<dbReference type="SUPFAM" id="SSF52540">
    <property type="entry name" value="P-loop containing nucleoside triphosphate hydrolases"/>
    <property type="match status" value="1"/>
</dbReference>
<dbReference type="GO" id="GO:0005663">
    <property type="term" value="C:DNA replication factor C complex"/>
    <property type="evidence" value="ECO:0007669"/>
    <property type="project" value="TreeGrafter"/>
</dbReference>
<dbReference type="InterPro" id="IPR050238">
    <property type="entry name" value="DNA_Rep/Repair_Clamp_Loader"/>
</dbReference>
<dbReference type="GO" id="GO:0006281">
    <property type="term" value="P:DNA repair"/>
    <property type="evidence" value="ECO:0007669"/>
    <property type="project" value="TreeGrafter"/>
</dbReference>
<organism evidence="6 7">
    <name type="scientific">Cryptosporidium parvum (strain Iowa II)</name>
    <dbReference type="NCBI Taxonomy" id="353152"/>
    <lineage>
        <taxon>Eukaryota</taxon>
        <taxon>Sar</taxon>
        <taxon>Alveolata</taxon>
        <taxon>Apicomplexa</taxon>
        <taxon>Conoidasida</taxon>
        <taxon>Coccidia</taxon>
        <taxon>Eucoccidiorida</taxon>
        <taxon>Eimeriorina</taxon>
        <taxon>Cryptosporidiidae</taxon>
        <taxon>Cryptosporidium</taxon>
    </lineage>
</organism>
<dbReference type="CDD" id="cd00009">
    <property type="entry name" value="AAA"/>
    <property type="match status" value="1"/>
</dbReference>
<dbReference type="OMA" id="SCNYSSQ"/>
<keyword evidence="7" id="KW-1185">Reference proteome</keyword>
<dbReference type="PANTHER" id="PTHR11669">
    <property type="entry name" value="REPLICATION FACTOR C / DNA POLYMERASE III GAMMA-TAU SUBUNIT"/>
    <property type="match status" value="1"/>
</dbReference>
<feature type="domain" description="AAA+ ATPase" evidence="5">
    <location>
        <begin position="48"/>
        <end position="174"/>
    </location>
</feature>
<dbReference type="NCBIfam" id="NF001679">
    <property type="entry name" value="PRK00440.1"/>
    <property type="match status" value="1"/>
</dbReference>
<evidence type="ECO:0000256" key="2">
    <source>
        <dbReference type="ARBA" id="ARBA00022705"/>
    </source>
</evidence>
<evidence type="ECO:0000313" key="6">
    <source>
        <dbReference type="EMBL" id="EAK89279.1"/>
    </source>
</evidence>
<dbReference type="OrthoDB" id="4199794at2759"/>
<dbReference type="CDD" id="cd18140">
    <property type="entry name" value="HLD_clamp_RFC"/>
    <property type="match status" value="1"/>
</dbReference>
<evidence type="ECO:0000259" key="5">
    <source>
        <dbReference type="SMART" id="SM00382"/>
    </source>
</evidence>
<keyword evidence="2" id="KW-0235">DNA replication</keyword>
<dbReference type="InterPro" id="IPR027417">
    <property type="entry name" value="P-loop_NTPase"/>
</dbReference>
<dbReference type="Pfam" id="PF00004">
    <property type="entry name" value="AAA"/>
    <property type="match status" value="1"/>
</dbReference>
<dbReference type="GO" id="GO:0005524">
    <property type="term" value="F:ATP binding"/>
    <property type="evidence" value="ECO:0007669"/>
    <property type="project" value="UniProtKB-KW"/>
</dbReference>
<dbReference type="GeneID" id="3373833"/>
<dbReference type="Gene3D" id="1.10.8.60">
    <property type="match status" value="1"/>
</dbReference>
<dbReference type="PANTHER" id="PTHR11669:SF5">
    <property type="entry name" value="REPLICATION FACTOR C SUBUNIT 2"/>
    <property type="match status" value="1"/>
</dbReference>
<dbReference type="InterPro" id="IPR003959">
    <property type="entry name" value="ATPase_AAA_core"/>
</dbReference>
<dbReference type="GO" id="GO:0003677">
    <property type="term" value="F:DNA binding"/>
    <property type="evidence" value="ECO:0007669"/>
    <property type="project" value="InterPro"/>
</dbReference>
<dbReference type="KEGG" id="cpv:cgd3_1450"/>
<evidence type="ECO:0000313" key="7">
    <source>
        <dbReference type="Proteomes" id="UP000006726"/>
    </source>
</evidence>
<reference evidence="6 7" key="1">
    <citation type="journal article" date="2004" name="Science">
        <title>Complete genome sequence of the apicomplexan, Cryptosporidium parvum.</title>
        <authorList>
            <person name="Abrahamsen M.S."/>
            <person name="Templeton T.J."/>
            <person name="Enomoto S."/>
            <person name="Abrahante J.E."/>
            <person name="Zhu G."/>
            <person name="Lancto C.A."/>
            <person name="Deng M."/>
            <person name="Liu C."/>
            <person name="Widmer G."/>
            <person name="Tzipori S."/>
            <person name="Buck G.A."/>
            <person name="Xu P."/>
            <person name="Bankier A.T."/>
            <person name="Dear P.H."/>
            <person name="Konfortov B.A."/>
            <person name="Spriggs H.F."/>
            <person name="Iyer L."/>
            <person name="Anantharaman V."/>
            <person name="Aravind L."/>
            <person name="Kapur V."/>
        </authorList>
    </citation>
    <scope>NUCLEOTIDE SEQUENCE [LARGE SCALE GENOMIC DNA]</scope>
    <source>
        <strain evidence="7">Iowa II</strain>
    </source>
</reference>
<keyword evidence="4" id="KW-0067">ATP-binding</keyword>
<dbReference type="STRING" id="353152.Q5CUU4"/>
<dbReference type="SUPFAM" id="SSF48019">
    <property type="entry name" value="post-AAA+ oligomerization domain-like"/>
    <property type="match status" value="1"/>
</dbReference>
<comment type="similarity">
    <text evidence="1">Belongs to the activator 1 small subunits family.</text>
</comment>
<dbReference type="InterPro" id="IPR003593">
    <property type="entry name" value="AAA+_ATPase"/>
</dbReference>
<dbReference type="FunCoup" id="Q5CUU4">
    <property type="interactions" value="351"/>
</dbReference>
<dbReference type="FunFam" id="1.10.8.60:FF:000012">
    <property type="entry name" value="Replication factor C subunit 4"/>
    <property type="match status" value="1"/>
</dbReference>
<dbReference type="EMBL" id="AAEE01000004">
    <property type="protein sequence ID" value="EAK89279.1"/>
    <property type="molecule type" value="Genomic_DNA"/>
</dbReference>
<dbReference type="SMART" id="SM00382">
    <property type="entry name" value="AAA"/>
    <property type="match status" value="1"/>
</dbReference>
<dbReference type="InterPro" id="IPR008921">
    <property type="entry name" value="DNA_pol3_clamp-load_cplx_C"/>
</dbReference>
<dbReference type="Proteomes" id="UP000006726">
    <property type="component" value="Chromosome 3"/>
</dbReference>
<dbReference type="RefSeq" id="XP_626720.1">
    <property type="nucleotide sequence ID" value="XM_626720.1"/>
</dbReference>
<name>Q5CUU4_CRYPI</name>
<keyword evidence="3" id="KW-0547">Nucleotide-binding</keyword>
<evidence type="ECO:0000256" key="4">
    <source>
        <dbReference type="ARBA" id="ARBA00022840"/>
    </source>
</evidence>
<protein>
    <submittedName>
        <fullName evidence="6">Replication factor C like AAA+ ATpase</fullName>
    </submittedName>
</protein>
<dbReference type="InterPro" id="IPR047854">
    <property type="entry name" value="RFC_lid"/>
</dbReference>
<dbReference type="Gene3D" id="1.20.272.10">
    <property type="match status" value="1"/>
</dbReference>
<evidence type="ECO:0000256" key="1">
    <source>
        <dbReference type="ARBA" id="ARBA00005378"/>
    </source>
</evidence>
<dbReference type="InterPro" id="IPR013748">
    <property type="entry name" value="Rep_factorC_C"/>
</dbReference>
<dbReference type="InParanoid" id="Q5CUU4"/>
<dbReference type="GO" id="GO:0003689">
    <property type="term" value="F:DNA clamp loader activity"/>
    <property type="evidence" value="ECO:0007669"/>
    <property type="project" value="TreeGrafter"/>
</dbReference>
<dbReference type="Pfam" id="PF08542">
    <property type="entry name" value="Rep_fac_C"/>
    <property type="match status" value="1"/>
</dbReference>
<accession>Q5CUU4</accession>
<gene>
    <name evidence="6" type="ORF">cgd3_1450</name>
</gene>
<dbReference type="AlphaFoldDB" id="Q5CUU4"/>